<dbReference type="Pfam" id="PF01493">
    <property type="entry name" value="GXGXG"/>
    <property type="match status" value="1"/>
</dbReference>
<dbReference type="PANTHER" id="PTHR43100:SF1">
    <property type="entry name" value="GLUTAMATE SYNTHASE [NADPH] SMALL CHAIN"/>
    <property type="match status" value="1"/>
</dbReference>
<dbReference type="SUPFAM" id="SSF69336">
    <property type="entry name" value="Alpha subunit of glutamate synthase, C-terminal domain"/>
    <property type="match status" value="1"/>
</dbReference>
<dbReference type="PANTHER" id="PTHR43100">
    <property type="entry name" value="GLUTAMATE SYNTHASE [NADPH] SMALL CHAIN"/>
    <property type="match status" value="1"/>
</dbReference>
<protein>
    <recommendedName>
        <fullName evidence="1">Glutamate synthase alpha subunit C-terminal domain-containing protein</fullName>
    </recommendedName>
</protein>
<reference evidence="2" key="1">
    <citation type="submission" date="2018-05" db="EMBL/GenBank/DDBJ databases">
        <authorList>
            <person name="Lanie J.A."/>
            <person name="Ng W.-L."/>
            <person name="Kazmierczak K.M."/>
            <person name="Andrzejewski T.M."/>
            <person name="Davidsen T.M."/>
            <person name="Wayne K.J."/>
            <person name="Tettelin H."/>
            <person name="Glass J.I."/>
            <person name="Rusch D."/>
            <person name="Podicherti R."/>
            <person name="Tsui H.-C.T."/>
            <person name="Winkler M.E."/>
        </authorList>
    </citation>
    <scope>NUCLEOTIDE SEQUENCE</scope>
</reference>
<proteinExistence type="predicted"/>
<accession>A0A382LMY1</accession>
<dbReference type="GO" id="GO:0016491">
    <property type="term" value="F:oxidoreductase activity"/>
    <property type="evidence" value="ECO:0007669"/>
    <property type="project" value="InterPro"/>
</dbReference>
<evidence type="ECO:0000313" key="2">
    <source>
        <dbReference type="EMBL" id="SVC38098.1"/>
    </source>
</evidence>
<dbReference type="InterPro" id="IPR036485">
    <property type="entry name" value="Glu_synth_asu_C_sf"/>
</dbReference>
<gene>
    <name evidence="2" type="ORF">METZ01_LOCUS290952</name>
</gene>
<sequence length="217" mass="23315">VEINLEGSAGQSLGAFGIRGLKLNVTGDANDYVGKGLSGATIVIKPPIESNLVSSENTIIGNTVLYGATSGKLFAAGQSGERFAVRNSGAEAVIEGCDSNGCEYMTGGSVVILGKIGDNFAAGMTGGMAFIYDPDQEFENYVNSSSVTWQIPETDYWKDYLKKLIDEHYKVTQSKIAYKILKNYNDEVGNFKQVCPKEMLDKLSNPLSLKTKISKAV</sequence>
<evidence type="ECO:0000259" key="1">
    <source>
        <dbReference type="Pfam" id="PF01493"/>
    </source>
</evidence>
<dbReference type="AlphaFoldDB" id="A0A382LMY1"/>
<name>A0A382LMY1_9ZZZZ</name>
<feature type="non-terminal residue" evidence="2">
    <location>
        <position position="1"/>
    </location>
</feature>
<dbReference type="EMBL" id="UINC01088131">
    <property type="protein sequence ID" value="SVC38098.1"/>
    <property type="molecule type" value="Genomic_DNA"/>
</dbReference>
<feature type="domain" description="Glutamate synthase alpha subunit C-terminal" evidence="1">
    <location>
        <begin position="1"/>
        <end position="151"/>
    </location>
</feature>
<organism evidence="2">
    <name type="scientific">marine metagenome</name>
    <dbReference type="NCBI Taxonomy" id="408172"/>
    <lineage>
        <taxon>unclassified sequences</taxon>
        <taxon>metagenomes</taxon>
        <taxon>ecological metagenomes</taxon>
    </lineage>
</organism>
<dbReference type="Gene3D" id="2.160.20.60">
    <property type="entry name" value="Glutamate synthase, alpha subunit, C-terminal domain"/>
    <property type="match status" value="1"/>
</dbReference>
<dbReference type="InterPro" id="IPR051394">
    <property type="entry name" value="Glutamate_Synthase"/>
</dbReference>
<dbReference type="InterPro" id="IPR002489">
    <property type="entry name" value="Glu_synth_asu_C"/>
</dbReference>